<accession>A0A6A7GCV9</accession>
<dbReference type="Pfam" id="PF19445">
    <property type="entry name" value="eIF3h_C"/>
    <property type="match status" value="1"/>
</dbReference>
<evidence type="ECO:0000256" key="3">
    <source>
        <dbReference type="ARBA" id="ARBA00022917"/>
    </source>
</evidence>
<dbReference type="GO" id="GO:0008237">
    <property type="term" value="F:metallopeptidase activity"/>
    <property type="evidence" value="ECO:0007669"/>
    <property type="project" value="InterPro"/>
</dbReference>
<comment type="similarity">
    <text evidence="4">Belongs to the eIF-3 subunit H family.</text>
</comment>
<comment type="function">
    <text evidence="4">Component of the eukaryotic translation initiation factor 3 (eIF-3) complex, which is involved in protein synthesis of a specialized repertoire of mRNAs and, together with other initiation factors, stimulates binding of mRNA and methionyl-tRNAi to the 40S ribosome. The eIF-3 complex specifically targets and initiates translation of a subset of mRNAs involved in cell proliferation.</text>
</comment>
<evidence type="ECO:0000256" key="4">
    <source>
        <dbReference type="HAMAP-Rule" id="MF_03007"/>
    </source>
</evidence>
<keyword evidence="2 4" id="KW-0396">Initiation factor</keyword>
<evidence type="ECO:0000313" key="7">
    <source>
        <dbReference type="EMBL" id="LAC27982.1"/>
    </source>
</evidence>
<dbReference type="GO" id="GO:0001732">
    <property type="term" value="P:formation of cytoplasmic translation initiation complex"/>
    <property type="evidence" value="ECO:0007669"/>
    <property type="project" value="UniProtKB-UniRule"/>
</dbReference>
<reference evidence="7" key="1">
    <citation type="submission" date="2017-11" db="EMBL/GenBank/DDBJ databases">
        <title>The sensing device of the deep-sea amphipod.</title>
        <authorList>
            <person name="Kobayashi H."/>
            <person name="Nagahama T."/>
            <person name="Arai W."/>
            <person name="Sasagawa Y."/>
            <person name="Umeda M."/>
            <person name="Hayashi T."/>
            <person name="Nikaido I."/>
            <person name="Watanabe H."/>
            <person name="Oguri K."/>
            <person name="Kitazato H."/>
            <person name="Fujioka K."/>
            <person name="Kido Y."/>
            <person name="Takami H."/>
        </authorList>
    </citation>
    <scope>NUCLEOTIDE SEQUENCE</scope>
    <source>
        <tissue evidence="7">Whole body</tissue>
    </source>
</reference>
<dbReference type="PANTHER" id="PTHR10410">
    <property type="entry name" value="EUKARYOTIC TRANSLATION INITIATION FACTOR 3 -RELATED"/>
    <property type="match status" value="1"/>
</dbReference>
<evidence type="ECO:0000256" key="2">
    <source>
        <dbReference type="ARBA" id="ARBA00022540"/>
    </source>
</evidence>
<name>A0A6A7GCV9_9CRUS</name>
<proteinExistence type="evidence at transcript level"/>
<feature type="region of interest" description="Disordered" evidence="5">
    <location>
        <begin position="245"/>
        <end position="268"/>
    </location>
</feature>
<dbReference type="InterPro" id="IPR027524">
    <property type="entry name" value="eIF3h"/>
</dbReference>
<dbReference type="InterPro" id="IPR000555">
    <property type="entry name" value="JAMM/MPN+_dom"/>
</dbReference>
<sequence length="326" mass="37958">MDPIRQKPQKIQIVQLEGLVLLRILKHCRDNIPNLVTGQLLGIDIGDKLEVSSCFPSFATEDGDEKAEELEEQMKQCLRAVNVEHHIVGWYRSAYLGHFVTREVVVNQFEYQKEIPNSVFIVFDPTRTTAGRLALKAYRLTEEFMELFKKQQFGQSEFRRAGLDSRHIFQEVAIKIHNSHLVHAFLFELRELKTMSCDFDRLQLCSAPELRQNLELLSECIDEYANEQNRFAFYQRSLHRQGQQQQAFLAKRQQENERRRTAGKPVLDEDLSRHPMFKPIAEPDRLDTLLISHQMDQYCDQVNSAATMGFNKMFVTQGFHADDASH</sequence>
<dbReference type="GO" id="GO:0005852">
    <property type="term" value="C:eukaryotic translation initiation factor 3 complex"/>
    <property type="evidence" value="ECO:0007669"/>
    <property type="project" value="UniProtKB-UniRule"/>
</dbReference>
<dbReference type="CDD" id="cd08065">
    <property type="entry name" value="MPN_eIF3h"/>
    <property type="match status" value="1"/>
</dbReference>
<evidence type="ECO:0000256" key="1">
    <source>
        <dbReference type="ARBA" id="ARBA00022490"/>
    </source>
</evidence>
<dbReference type="AlphaFoldDB" id="A0A6A7GCV9"/>
<comment type="subcellular location">
    <subcellularLocation>
        <location evidence="4">Cytoplasm</location>
    </subcellularLocation>
</comment>
<keyword evidence="3 4" id="KW-0648">Protein biosynthesis</keyword>
<comment type="subunit">
    <text evidence="4">Component of the eukaryotic translation initiation factor 3 (eIF-3) complex.</text>
</comment>
<dbReference type="SMART" id="SM00232">
    <property type="entry name" value="JAB_MPN"/>
    <property type="match status" value="1"/>
</dbReference>
<evidence type="ECO:0000259" key="6">
    <source>
        <dbReference type="PROSITE" id="PS50249"/>
    </source>
</evidence>
<dbReference type="GO" id="GO:0016282">
    <property type="term" value="C:eukaryotic 43S preinitiation complex"/>
    <property type="evidence" value="ECO:0007669"/>
    <property type="project" value="UniProtKB-UniRule"/>
</dbReference>
<feature type="compositionally biased region" description="Basic and acidic residues" evidence="5">
    <location>
        <begin position="252"/>
        <end position="268"/>
    </location>
</feature>
<dbReference type="InterPro" id="IPR037518">
    <property type="entry name" value="MPN"/>
</dbReference>
<dbReference type="Gene3D" id="3.40.140.10">
    <property type="entry name" value="Cytidine Deaminase, domain 2"/>
    <property type="match status" value="1"/>
</dbReference>
<evidence type="ECO:0000256" key="5">
    <source>
        <dbReference type="SAM" id="MobiDB-lite"/>
    </source>
</evidence>
<dbReference type="GO" id="GO:0003743">
    <property type="term" value="F:translation initiation factor activity"/>
    <property type="evidence" value="ECO:0007669"/>
    <property type="project" value="UniProtKB-UniRule"/>
</dbReference>
<dbReference type="HAMAP" id="MF_03007">
    <property type="entry name" value="eIF3h"/>
    <property type="match status" value="1"/>
</dbReference>
<keyword evidence="1 4" id="KW-0963">Cytoplasm</keyword>
<dbReference type="InterPro" id="IPR045810">
    <property type="entry name" value="eIF3h_C"/>
</dbReference>
<dbReference type="EMBL" id="IACT01008870">
    <property type="protein sequence ID" value="LAC27982.1"/>
    <property type="molecule type" value="mRNA"/>
</dbReference>
<dbReference type="InterPro" id="IPR050242">
    <property type="entry name" value="JAMM_MPN+_peptidase_M67A"/>
</dbReference>
<protein>
    <recommendedName>
        <fullName evidence="4">Eukaryotic translation initiation factor 3 subunit H</fullName>
        <shortName evidence="4">eIF3h</shortName>
    </recommendedName>
</protein>
<dbReference type="Pfam" id="PF01398">
    <property type="entry name" value="JAB"/>
    <property type="match status" value="1"/>
</dbReference>
<organism evidence="7">
    <name type="scientific">Hirondellea gigas</name>
    <dbReference type="NCBI Taxonomy" id="1518452"/>
    <lineage>
        <taxon>Eukaryota</taxon>
        <taxon>Metazoa</taxon>
        <taxon>Ecdysozoa</taxon>
        <taxon>Arthropoda</taxon>
        <taxon>Crustacea</taxon>
        <taxon>Multicrustacea</taxon>
        <taxon>Malacostraca</taxon>
        <taxon>Eumalacostraca</taxon>
        <taxon>Peracarida</taxon>
        <taxon>Amphipoda</taxon>
        <taxon>Amphilochidea</taxon>
        <taxon>Lysianassida</taxon>
        <taxon>Lysianassidira</taxon>
        <taxon>Lysianassoidea</taxon>
        <taxon>Lysianassidae</taxon>
        <taxon>Hirondellea</taxon>
    </lineage>
</organism>
<dbReference type="PROSITE" id="PS50249">
    <property type="entry name" value="MPN"/>
    <property type="match status" value="1"/>
</dbReference>
<feature type="domain" description="MPN" evidence="6">
    <location>
        <begin position="14"/>
        <end position="144"/>
    </location>
</feature>
<dbReference type="GO" id="GO:0033290">
    <property type="term" value="C:eukaryotic 48S preinitiation complex"/>
    <property type="evidence" value="ECO:0007669"/>
    <property type="project" value="UniProtKB-UniRule"/>
</dbReference>